<name>A0A0A9F9C6_ARUDO</name>
<reference evidence="1" key="1">
    <citation type="submission" date="2014-09" db="EMBL/GenBank/DDBJ databases">
        <authorList>
            <person name="Magalhaes I.L.F."/>
            <person name="Oliveira U."/>
            <person name="Santos F.R."/>
            <person name="Vidigal T.H.D.A."/>
            <person name="Brescovit A.D."/>
            <person name="Santos A.J."/>
        </authorList>
    </citation>
    <scope>NUCLEOTIDE SEQUENCE</scope>
    <source>
        <tissue evidence="1">Shoot tissue taken approximately 20 cm above the soil surface</tissue>
    </source>
</reference>
<dbReference type="EMBL" id="GBRH01193018">
    <property type="protein sequence ID" value="JAE04878.1"/>
    <property type="molecule type" value="Transcribed_RNA"/>
</dbReference>
<proteinExistence type="predicted"/>
<accession>A0A0A9F9C6</accession>
<sequence length="47" mass="5170">MVPAAYPLNPTLKSVHKVNSLRHNKLGAVIPCTDPSTLHRQPIPILM</sequence>
<organism evidence="1">
    <name type="scientific">Arundo donax</name>
    <name type="common">Giant reed</name>
    <name type="synonym">Donax arundinaceus</name>
    <dbReference type="NCBI Taxonomy" id="35708"/>
    <lineage>
        <taxon>Eukaryota</taxon>
        <taxon>Viridiplantae</taxon>
        <taxon>Streptophyta</taxon>
        <taxon>Embryophyta</taxon>
        <taxon>Tracheophyta</taxon>
        <taxon>Spermatophyta</taxon>
        <taxon>Magnoliopsida</taxon>
        <taxon>Liliopsida</taxon>
        <taxon>Poales</taxon>
        <taxon>Poaceae</taxon>
        <taxon>PACMAD clade</taxon>
        <taxon>Arundinoideae</taxon>
        <taxon>Arundineae</taxon>
        <taxon>Arundo</taxon>
    </lineage>
</organism>
<dbReference type="AlphaFoldDB" id="A0A0A9F9C6"/>
<protein>
    <submittedName>
        <fullName evidence="1">Cef1</fullName>
    </submittedName>
</protein>
<reference evidence="1" key="2">
    <citation type="journal article" date="2015" name="Data Brief">
        <title>Shoot transcriptome of the giant reed, Arundo donax.</title>
        <authorList>
            <person name="Barrero R.A."/>
            <person name="Guerrero F.D."/>
            <person name="Moolhuijzen P."/>
            <person name="Goolsby J.A."/>
            <person name="Tidwell J."/>
            <person name="Bellgard S.E."/>
            <person name="Bellgard M.I."/>
        </authorList>
    </citation>
    <scope>NUCLEOTIDE SEQUENCE</scope>
    <source>
        <tissue evidence="1">Shoot tissue taken approximately 20 cm above the soil surface</tissue>
    </source>
</reference>
<evidence type="ECO:0000313" key="1">
    <source>
        <dbReference type="EMBL" id="JAE04878.1"/>
    </source>
</evidence>